<evidence type="ECO:0000256" key="8">
    <source>
        <dbReference type="ARBA" id="ARBA00022741"/>
    </source>
</evidence>
<evidence type="ECO:0000256" key="3">
    <source>
        <dbReference type="ARBA" id="ARBA00022527"/>
    </source>
</evidence>
<evidence type="ECO:0000256" key="14">
    <source>
        <dbReference type="ARBA" id="ARBA00023170"/>
    </source>
</evidence>
<evidence type="ECO:0000259" key="19">
    <source>
        <dbReference type="PROSITE" id="PS50011"/>
    </source>
</evidence>
<evidence type="ECO:0000256" key="13">
    <source>
        <dbReference type="ARBA" id="ARBA00023157"/>
    </source>
</evidence>
<dbReference type="InterPro" id="IPR001245">
    <property type="entry name" value="Ser-Thr/Tyr_kinase_cat_dom"/>
</dbReference>
<sequence>MDLFYTNKASPDLVGHTDTGYLSDPHKTRSQTGYMFTYGGTSISWRSTKQSIVATSSNHADIIAIHEASRECIWLRLVVHSIKERCGLKFDTKCLPDLSAVDCRACLKNAFSEISNLPLSDAEVPVSGKAVLASCNLSHELYPFLNGSATRQKALPPSTSQWNEDQGENTSKTKLISIIISVIALIAVVLAGACFHLVKTTRRRIEKEGGVKSQESQLLNMIGETLDGNDDFGSEKKGSSRELPVVKLDLIRVATQNFSEENKLGEGGFGPVYKGTLTNGIAIAIKRLSRTSGQGLKEFKNEVVLIARLQHRNLVRLLGCCLEGNEELLIYEFMPNKSLDFFLFDSRENEILDWRCRLHIIKGIAKGILYLHEDSRLRIIHRDLKASNVLLDKDMNPKISDFGMAKMFSGNQREANTNRVVGTYGYMAPEYAMEGLFSAKSDGFSFGVLILEIVSGRKNNGCVSEYGQSLLNFAWKLWREGHGIELMDPCLSRSCVGTEITKCIHLGLLCVQQDPADRPTMSSVVSMLESDPQTLPQ</sequence>
<dbReference type="InterPro" id="IPR038408">
    <property type="entry name" value="GNK2_sf"/>
</dbReference>
<dbReference type="InterPro" id="IPR000719">
    <property type="entry name" value="Prot_kinase_dom"/>
</dbReference>
<evidence type="ECO:0000256" key="18">
    <source>
        <dbReference type="SAM" id="Phobius"/>
    </source>
</evidence>
<dbReference type="Gene3D" id="3.30.200.20">
    <property type="entry name" value="Phosphorylase Kinase, domain 1"/>
    <property type="match status" value="1"/>
</dbReference>
<gene>
    <name evidence="21" type="ORF">CQW23_08209</name>
</gene>
<feature type="transmembrane region" description="Helical" evidence="18">
    <location>
        <begin position="175"/>
        <end position="198"/>
    </location>
</feature>
<keyword evidence="5 18" id="KW-0812">Transmembrane</keyword>
<dbReference type="AlphaFoldDB" id="A0A2G2X8E7"/>
<reference evidence="21 22" key="1">
    <citation type="journal article" date="2017" name="Genome Biol.">
        <title>New reference genome sequences of hot pepper reveal the massive evolution of plant disease-resistance genes by retroduplication.</title>
        <authorList>
            <person name="Kim S."/>
            <person name="Park J."/>
            <person name="Yeom S.I."/>
            <person name="Kim Y.M."/>
            <person name="Seo E."/>
            <person name="Kim K.T."/>
            <person name="Kim M.S."/>
            <person name="Lee J.M."/>
            <person name="Cheong K."/>
            <person name="Shin H.S."/>
            <person name="Kim S.B."/>
            <person name="Han K."/>
            <person name="Lee J."/>
            <person name="Park M."/>
            <person name="Lee H.A."/>
            <person name="Lee H.Y."/>
            <person name="Lee Y."/>
            <person name="Oh S."/>
            <person name="Lee J.H."/>
            <person name="Choi E."/>
            <person name="Choi E."/>
            <person name="Lee S.E."/>
            <person name="Jeon J."/>
            <person name="Kim H."/>
            <person name="Choi G."/>
            <person name="Song H."/>
            <person name="Lee J."/>
            <person name="Lee S.C."/>
            <person name="Kwon J.K."/>
            <person name="Lee H.Y."/>
            <person name="Koo N."/>
            <person name="Hong Y."/>
            <person name="Kim R.W."/>
            <person name="Kang W.H."/>
            <person name="Huh J.H."/>
            <person name="Kang B.C."/>
            <person name="Yang T.J."/>
            <person name="Lee Y.H."/>
            <person name="Bennetzen J.L."/>
            <person name="Choi D."/>
        </authorList>
    </citation>
    <scope>NUCLEOTIDE SEQUENCE [LARGE SCALE GENOMIC DNA]</scope>
    <source>
        <strain evidence="22">cv. PBC81</strain>
    </source>
</reference>
<evidence type="ECO:0000313" key="21">
    <source>
        <dbReference type="EMBL" id="PHT53747.1"/>
    </source>
</evidence>
<dbReference type="InterPro" id="IPR002902">
    <property type="entry name" value="GNK2"/>
</dbReference>
<evidence type="ECO:0000256" key="7">
    <source>
        <dbReference type="ARBA" id="ARBA00022737"/>
    </source>
</evidence>
<evidence type="ECO:0000256" key="15">
    <source>
        <dbReference type="ARBA" id="ARBA00023180"/>
    </source>
</evidence>
<keyword evidence="13" id="KW-1015">Disulfide bond</keyword>
<protein>
    <recommendedName>
        <fullName evidence="2">non-specific serine/threonine protein kinase</fullName>
        <ecNumber evidence="2">2.7.11.1</ecNumber>
    </recommendedName>
</protein>
<dbReference type="EC" id="2.7.11.1" evidence="2"/>
<evidence type="ECO:0000256" key="5">
    <source>
        <dbReference type="ARBA" id="ARBA00022692"/>
    </source>
</evidence>
<dbReference type="FunFam" id="1.10.510.10:FF:000060">
    <property type="entry name" value="G-type lectin S-receptor-like serine/threonine-protein kinase"/>
    <property type="match status" value="1"/>
</dbReference>
<keyword evidence="6" id="KW-0732">Signal</keyword>
<dbReference type="InterPro" id="IPR008271">
    <property type="entry name" value="Ser/Thr_kinase_AS"/>
</dbReference>
<dbReference type="SMART" id="SM00220">
    <property type="entry name" value="S_TKc"/>
    <property type="match status" value="1"/>
</dbReference>
<dbReference type="PROSITE" id="PS50011">
    <property type="entry name" value="PROTEIN_KINASE_DOM"/>
    <property type="match status" value="1"/>
</dbReference>
<dbReference type="CDD" id="cd09272">
    <property type="entry name" value="RNase_HI_RT_Ty1"/>
    <property type="match status" value="1"/>
</dbReference>
<dbReference type="STRING" id="33114.A0A2G2X8E7"/>
<keyword evidence="7" id="KW-0677">Repeat</keyword>
<keyword evidence="8" id="KW-0547">Nucleotide-binding</keyword>
<accession>A0A2G2X8E7</accession>
<evidence type="ECO:0000256" key="6">
    <source>
        <dbReference type="ARBA" id="ARBA00022729"/>
    </source>
</evidence>
<dbReference type="CDD" id="cd14066">
    <property type="entry name" value="STKc_IRAK"/>
    <property type="match status" value="1"/>
</dbReference>
<comment type="subcellular location">
    <subcellularLocation>
        <location evidence="1">Membrane</location>
        <topology evidence="1">Single-pass membrane protein</topology>
    </subcellularLocation>
</comment>
<comment type="caution">
    <text evidence="21">The sequence shown here is derived from an EMBL/GenBank/DDBJ whole genome shotgun (WGS) entry which is preliminary data.</text>
</comment>
<evidence type="ECO:0000256" key="2">
    <source>
        <dbReference type="ARBA" id="ARBA00012513"/>
    </source>
</evidence>
<evidence type="ECO:0000256" key="11">
    <source>
        <dbReference type="ARBA" id="ARBA00022989"/>
    </source>
</evidence>
<dbReference type="GO" id="GO:0005886">
    <property type="term" value="C:plasma membrane"/>
    <property type="evidence" value="ECO:0007669"/>
    <property type="project" value="TreeGrafter"/>
</dbReference>
<evidence type="ECO:0000313" key="22">
    <source>
        <dbReference type="Proteomes" id="UP000224567"/>
    </source>
</evidence>
<keyword evidence="4" id="KW-0808">Transferase</keyword>
<dbReference type="PANTHER" id="PTHR27002">
    <property type="entry name" value="RECEPTOR-LIKE SERINE/THREONINE-PROTEIN KINASE SD1-8"/>
    <property type="match status" value="1"/>
</dbReference>
<dbReference type="InterPro" id="IPR011009">
    <property type="entry name" value="Kinase-like_dom_sf"/>
</dbReference>
<name>A0A2G2X8E7_CAPBA</name>
<evidence type="ECO:0000256" key="12">
    <source>
        <dbReference type="ARBA" id="ARBA00023136"/>
    </source>
</evidence>
<evidence type="ECO:0000256" key="9">
    <source>
        <dbReference type="ARBA" id="ARBA00022777"/>
    </source>
</evidence>
<dbReference type="PANTHER" id="PTHR27002:SF814">
    <property type="entry name" value="CYSTEINE-RICH RECEPTOR-LIKE PROTEIN KINASE 10"/>
    <property type="match status" value="1"/>
</dbReference>
<keyword evidence="15" id="KW-0325">Glycoprotein</keyword>
<keyword evidence="22" id="KW-1185">Reference proteome</keyword>
<evidence type="ECO:0000256" key="17">
    <source>
        <dbReference type="ARBA" id="ARBA00048679"/>
    </source>
</evidence>
<dbReference type="PROSITE" id="PS51473">
    <property type="entry name" value="GNK2"/>
    <property type="match status" value="1"/>
</dbReference>
<feature type="domain" description="Gnk2-homologous" evidence="20">
    <location>
        <begin position="23"/>
        <end position="144"/>
    </location>
</feature>
<proteinExistence type="predicted"/>
<keyword evidence="11 18" id="KW-1133">Transmembrane helix</keyword>
<dbReference type="GO" id="GO:0004674">
    <property type="term" value="F:protein serine/threonine kinase activity"/>
    <property type="evidence" value="ECO:0007669"/>
    <property type="project" value="UniProtKB-KW"/>
</dbReference>
<keyword evidence="14" id="KW-0675">Receptor</keyword>
<evidence type="ECO:0000256" key="4">
    <source>
        <dbReference type="ARBA" id="ARBA00022679"/>
    </source>
</evidence>
<keyword evidence="12 18" id="KW-0472">Membrane</keyword>
<dbReference type="GO" id="GO:0005524">
    <property type="term" value="F:ATP binding"/>
    <property type="evidence" value="ECO:0007669"/>
    <property type="project" value="UniProtKB-KW"/>
</dbReference>
<dbReference type="CDD" id="cd23509">
    <property type="entry name" value="Gnk2-like"/>
    <property type="match status" value="1"/>
</dbReference>
<evidence type="ECO:0000256" key="16">
    <source>
        <dbReference type="ARBA" id="ARBA00047899"/>
    </source>
</evidence>
<dbReference type="Pfam" id="PF07714">
    <property type="entry name" value="PK_Tyr_Ser-Thr"/>
    <property type="match status" value="1"/>
</dbReference>
<reference evidence="22" key="2">
    <citation type="journal article" date="2017" name="J. Anim. Genet.">
        <title>Multiple reference genome sequences of hot pepper reveal the massive evolution of plant disease resistance genes by retroduplication.</title>
        <authorList>
            <person name="Kim S."/>
            <person name="Park J."/>
            <person name="Yeom S.-I."/>
            <person name="Kim Y.-M."/>
            <person name="Seo E."/>
            <person name="Kim K.-T."/>
            <person name="Kim M.-S."/>
            <person name="Lee J.M."/>
            <person name="Cheong K."/>
            <person name="Shin H.-S."/>
            <person name="Kim S.-B."/>
            <person name="Han K."/>
            <person name="Lee J."/>
            <person name="Park M."/>
            <person name="Lee H.-A."/>
            <person name="Lee H.-Y."/>
            <person name="Lee Y."/>
            <person name="Oh S."/>
            <person name="Lee J.H."/>
            <person name="Choi E."/>
            <person name="Choi E."/>
            <person name="Lee S.E."/>
            <person name="Jeon J."/>
            <person name="Kim H."/>
            <person name="Choi G."/>
            <person name="Song H."/>
            <person name="Lee J."/>
            <person name="Lee S.-C."/>
            <person name="Kwon J.-K."/>
            <person name="Lee H.-Y."/>
            <person name="Koo N."/>
            <person name="Hong Y."/>
            <person name="Kim R.W."/>
            <person name="Kang W.-H."/>
            <person name="Huh J.H."/>
            <person name="Kang B.-C."/>
            <person name="Yang T.-J."/>
            <person name="Lee Y.-H."/>
            <person name="Bennetzen J.L."/>
            <person name="Choi D."/>
        </authorList>
    </citation>
    <scope>NUCLEOTIDE SEQUENCE [LARGE SCALE GENOMIC DNA]</scope>
    <source>
        <strain evidence="22">cv. PBC81</strain>
    </source>
</reference>
<organism evidence="21 22">
    <name type="scientific">Capsicum baccatum</name>
    <name type="common">Peruvian pepper</name>
    <dbReference type="NCBI Taxonomy" id="33114"/>
    <lineage>
        <taxon>Eukaryota</taxon>
        <taxon>Viridiplantae</taxon>
        <taxon>Streptophyta</taxon>
        <taxon>Embryophyta</taxon>
        <taxon>Tracheophyta</taxon>
        <taxon>Spermatophyta</taxon>
        <taxon>Magnoliopsida</taxon>
        <taxon>eudicotyledons</taxon>
        <taxon>Gunneridae</taxon>
        <taxon>Pentapetalae</taxon>
        <taxon>asterids</taxon>
        <taxon>lamiids</taxon>
        <taxon>Solanales</taxon>
        <taxon>Solanaceae</taxon>
        <taxon>Solanoideae</taxon>
        <taxon>Capsiceae</taxon>
        <taxon>Capsicum</taxon>
    </lineage>
</organism>
<dbReference type="FunFam" id="3.30.200.20:FF:000195">
    <property type="entry name" value="G-type lectin S-receptor-like serine/threonine-protein kinase"/>
    <property type="match status" value="1"/>
</dbReference>
<dbReference type="EMBL" id="MLFT02000003">
    <property type="protein sequence ID" value="PHT53747.1"/>
    <property type="molecule type" value="Genomic_DNA"/>
</dbReference>
<evidence type="ECO:0000256" key="10">
    <source>
        <dbReference type="ARBA" id="ARBA00022840"/>
    </source>
</evidence>
<keyword evidence="10" id="KW-0067">ATP-binding</keyword>
<dbReference type="GO" id="GO:0030246">
    <property type="term" value="F:carbohydrate binding"/>
    <property type="evidence" value="ECO:0007669"/>
    <property type="project" value="UniProtKB-KW"/>
</dbReference>
<dbReference type="Gene3D" id="3.30.430.20">
    <property type="entry name" value="Gnk2 domain, C-X8-C-X2-C motif"/>
    <property type="match status" value="1"/>
</dbReference>
<dbReference type="PROSITE" id="PS00108">
    <property type="entry name" value="PROTEIN_KINASE_ST"/>
    <property type="match status" value="1"/>
</dbReference>
<evidence type="ECO:0000256" key="1">
    <source>
        <dbReference type="ARBA" id="ARBA00004167"/>
    </source>
</evidence>
<keyword evidence="3" id="KW-0723">Serine/threonine-protein kinase</keyword>
<dbReference type="Gene3D" id="1.10.510.10">
    <property type="entry name" value="Transferase(Phosphotransferase) domain 1"/>
    <property type="match status" value="1"/>
</dbReference>
<dbReference type="SUPFAM" id="SSF56112">
    <property type="entry name" value="Protein kinase-like (PK-like)"/>
    <property type="match status" value="1"/>
</dbReference>
<feature type="domain" description="Protein kinase" evidence="19">
    <location>
        <begin position="258"/>
        <end position="534"/>
    </location>
</feature>
<evidence type="ECO:0000259" key="20">
    <source>
        <dbReference type="PROSITE" id="PS51473"/>
    </source>
</evidence>
<keyword evidence="9" id="KW-0418">Kinase</keyword>
<dbReference type="Proteomes" id="UP000224567">
    <property type="component" value="Unassembled WGS sequence"/>
</dbReference>
<comment type="catalytic activity">
    <reaction evidence="17">
        <text>L-seryl-[protein] + ATP = O-phospho-L-seryl-[protein] + ADP + H(+)</text>
        <dbReference type="Rhea" id="RHEA:17989"/>
        <dbReference type="Rhea" id="RHEA-COMP:9863"/>
        <dbReference type="Rhea" id="RHEA-COMP:11604"/>
        <dbReference type="ChEBI" id="CHEBI:15378"/>
        <dbReference type="ChEBI" id="CHEBI:29999"/>
        <dbReference type="ChEBI" id="CHEBI:30616"/>
        <dbReference type="ChEBI" id="CHEBI:83421"/>
        <dbReference type="ChEBI" id="CHEBI:456216"/>
        <dbReference type="EC" id="2.7.11.1"/>
    </reaction>
</comment>
<comment type="catalytic activity">
    <reaction evidence="16">
        <text>L-threonyl-[protein] + ATP = O-phospho-L-threonyl-[protein] + ADP + H(+)</text>
        <dbReference type="Rhea" id="RHEA:46608"/>
        <dbReference type="Rhea" id="RHEA-COMP:11060"/>
        <dbReference type="Rhea" id="RHEA-COMP:11605"/>
        <dbReference type="ChEBI" id="CHEBI:15378"/>
        <dbReference type="ChEBI" id="CHEBI:30013"/>
        <dbReference type="ChEBI" id="CHEBI:30616"/>
        <dbReference type="ChEBI" id="CHEBI:61977"/>
        <dbReference type="ChEBI" id="CHEBI:456216"/>
        <dbReference type="EC" id="2.7.11.1"/>
    </reaction>
</comment>
<dbReference type="OrthoDB" id="688481at2759"/>